<dbReference type="PANTHER" id="PTHR46407:SF3">
    <property type="entry name" value="OS02G0208700 PROTEIN"/>
    <property type="match status" value="1"/>
</dbReference>
<dbReference type="EMBL" id="JANAVB010008561">
    <property type="protein sequence ID" value="KAJ6841581.1"/>
    <property type="molecule type" value="Genomic_DNA"/>
</dbReference>
<proteinExistence type="predicted"/>
<name>A0AAX6HLR1_IRIPA</name>
<sequence length="206" mass="22833">MDELIPGLPEEVALECLVRVSYHLFGVAVSVSRLWKRELESPTFHRTRRSRKLTRTLAAFVQAEPPADAASADGPARKHCCTTSSSTLSYRLSVLDPLAGGEWRTLPRPRPPPQPPPPLLPARRGRPEADRRRRLGPGHVGPVRRGLRLRLPHRQVAAGGPHARPPPVLLRVLRRRRDGVGDGLRRGRARRGEERPPVGDGVRRGG</sequence>
<reference evidence="2" key="1">
    <citation type="journal article" date="2023" name="GigaByte">
        <title>Genome assembly of the bearded iris, Iris pallida Lam.</title>
        <authorList>
            <person name="Bruccoleri R.E."/>
            <person name="Oakeley E.J."/>
            <person name="Faust A.M.E."/>
            <person name="Altorfer M."/>
            <person name="Dessus-Babus S."/>
            <person name="Burckhardt D."/>
            <person name="Oertli M."/>
            <person name="Naumann U."/>
            <person name="Petersen F."/>
            <person name="Wong J."/>
        </authorList>
    </citation>
    <scope>NUCLEOTIDE SEQUENCE</scope>
    <source>
        <strain evidence="2">GSM-AAB239-AS_SAM_17_03QT</strain>
    </source>
</reference>
<feature type="compositionally biased region" description="Basic and acidic residues" evidence="1">
    <location>
        <begin position="178"/>
        <end position="206"/>
    </location>
</feature>
<protein>
    <submittedName>
        <fullName evidence="2">F-box/kelch-repeat protein</fullName>
    </submittedName>
</protein>
<feature type="compositionally biased region" description="Pro residues" evidence="1">
    <location>
        <begin position="108"/>
        <end position="120"/>
    </location>
</feature>
<evidence type="ECO:0000313" key="2">
    <source>
        <dbReference type="EMBL" id="KAJ6841581.1"/>
    </source>
</evidence>
<gene>
    <name evidence="2" type="ORF">M6B38_305870</name>
</gene>
<dbReference type="InterPro" id="IPR044595">
    <property type="entry name" value="KMD1-4"/>
</dbReference>
<organism evidence="2 3">
    <name type="scientific">Iris pallida</name>
    <name type="common">Sweet iris</name>
    <dbReference type="NCBI Taxonomy" id="29817"/>
    <lineage>
        <taxon>Eukaryota</taxon>
        <taxon>Viridiplantae</taxon>
        <taxon>Streptophyta</taxon>
        <taxon>Embryophyta</taxon>
        <taxon>Tracheophyta</taxon>
        <taxon>Spermatophyta</taxon>
        <taxon>Magnoliopsida</taxon>
        <taxon>Liliopsida</taxon>
        <taxon>Asparagales</taxon>
        <taxon>Iridaceae</taxon>
        <taxon>Iridoideae</taxon>
        <taxon>Irideae</taxon>
        <taxon>Iris</taxon>
    </lineage>
</organism>
<dbReference type="GO" id="GO:0080037">
    <property type="term" value="P:negative regulation of cytokinin-activated signaling pathway"/>
    <property type="evidence" value="ECO:0007669"/>
    <property type="project" value="InterPro"/>
</dbReference>
<feature type="region of interest" description="Disordered" evidence="1">
    <location>
        <begin position="173"/>
        <end position="206"/>
    </location>
</feature>
<dbReference type="PANTHER" id="PTHR46407">
    <property type="entry name" value="OS02G0208700 PROTEIN"/>
    <property type="match status" value="1"/>
</dbReference>
<keyword evidence="3" id="KW-1185">Reference proteome</keyword>
<comment type="caution">
    <text evidence="2">The sequence shown here is derived from an EMBL/GenBank/DDBJ whole genome shotgun (WGS) entry which is preliminary data.</text>
</comment>
<evidence type="ECO:0000256" key="1">
    <source>
        <dbReference type="SAM" id="MobiDB-lite"/>
    </source>
</evidence>
<accession>A0AAX6HLR1</accession>
<feature type="region of interest" description="Disordered" evidence="1">
    <location>
        <begin position="101"/>
        <end position="149"/>
    </location>
</feature>
<dbReference type="AlphaFoldDB" id="A0AAX6HLR1"/>
<dbReference type="Proteomes" id="UP001140949">
    <property type="component" value="Unassembled WGS sequence"/>
</dbReference>
<reference evidence="2" key="2">
    <citation type="submission" date="2023-04" db="EMBL/GenBank/DDBJ databases">
        <authorList>
            <person name="Bruccoleri R.E."/>
            <person name="Oakeley E.J."/>
            <person name="Faust A.-M."/>
            <person name="Dessus-Babus S."/>
            <person name="Altorfer M."/>
            <person name="Burckhardt D."/>
            <person name="Oertli M."/>
            <person name="Naumann U."/>
            <person name="Petersen F."/>
            <person name="Wong J."/>
        </authorList>
    </citation>
    <scope>NUCLEOTIDE SEQUENCE</scope>
    <source>
        <strain evidence="2">GSM-AAB239-AS_SAM_17_03QT</strain>
        <tissue evidence="2">Leaf</tissue>
    </source>
</reference>
<evidence type="ECO:0000313" key="3">
    <source>
        <dbReference type="Proteomes" id="UP001140949"/>
    </source>
</evidence>
<dbReference type="GO" id="GO:2000762">
    <property type="term" value="P:regulation of phenylpropanoid metabolic process"/>
    <property type="evidence" value="ECO:0007669"/>
    <property type="project" value="InterPro"/>
</dbReference>